<comment type="subcellular location">
    <subcellularLocation>
        <location evidence="2">Cytoplasm</location>
    </subcellularLocation>
    <subcellularLocation>
        <location evidence="1">Nucleus</location>
    </subcellularLocation>
</comment>
<dbReference type="Proteomes" id="UP001148838">
    <property type="component" value="Unassembled WGS sequence"/>
</dbReference>
<evidence type="ECO:0000313" key="11">
    <source>
        <dbReference type="EMBL" id="KAJ4441504.1"/>
    </source>
</evidence>
<dbReference type="InterPro" id="IPR016024">
    <property type="entry name" value="ARM-type_fold"/>
</dbReference>
<accession>A0ABQ8T4T0</accession>
<protein>
    <recommendedName>
        <fullName evidence="4">Integrator complex subunit 7</fullName>
    </recommendedName>
</protein>
<dbReference type="PANTHER" id="PTHR13322">
    <property type="entry name" value="C1ORF73 PROTEIN"/>
    <property type="match status" value="1"/>
</dbReference>
<gene>
    <name evidence="11" type="ORF">ANN_11360</name>
</gene>
<feature type="domain" description="Integrator complex subunit 7 helical bundle" evidence="10">
    <location>
        <begin position="532"/>
        <end position="723"/>
    </location>
</feature>
<feature type="domain" description="Integrator complex subunit 7 C-terminal" evidence="8">
    <location>
        <begin position="807"/>
        <end position="922"/>
    </location>
</feature>
<evidence type="ECO:0000256" key="1">
    <source>
        <dbReference type="ARBA" id="ARBA00004123"/>
    </source>
</evidence>
<comment type="similarity">
    <text evidence="3">Belongs to the Integrator subunit 7 family.</text>
</comment>
<dbReference type="PANTHER" id="PTHR13322:SF2">
    <property type="entry name" value="INTEGRATOR COMPLEX SUBUNIT 7"/>
    <property type="match status" value="1"/>
</dbReference>
<organism evidence="11 12">
    <name type="scientific">Periplaneta americana</name>
    <name type="common">American cockroach</name>
    <name type="synonym">Blatta americana</name>
    <dbReference type="NCBI Taxonomy" id="6978"/>
    <lineage>
        <taxon>Eukaryota</taxon>
        <taxon>Metazoa</taxon>
        <taxon>Ecdysozoa</taxon>
        <taxon>Arthropoda</taxon>
        <taxon>Hexapoda</taxon>
        <taxon>Insecta</taxon>
        <taxon>Pterygota</taxon>
        <taxon>Neoptera</taxon>
        <taxon>Polyneoptera</taxon>
        <taxon>Dictyoptera</taxon>
        <taxon>Blattodea</taxon>
        <taxon>Blattoidea</taxon>
        <taxon>Blattidae</taxon>
        <taxon>Blattinae</taxon>
        <taxon>Periplaneta</taxon>
    </lineage>
</organism>
<dbReference type="InterPro" id="IPR033060">
    <property type="entry name" value="INTS7"/>
</dbReference>
<dbReference type="Pfam" id="PF22965">
    <property type="entry name" value="INTS7_C"/>
    <property type="match status" value="1"/>
</dbReference>
<evidence type="ECO:0000256" key="3">
    <source>
        <dbReference type="ARBA" id="ARBA00008565"/>
    </source>
</evidence>
<dbReference type="InterPro" id="IPR056517">
    <property type="entry name" value="INTS7_HB"/>
</dbReference>
<dbReference type="Pfam" id="PF24437">
    <property type="entry name" value="INTS7_HB"/>
    <property type="match status" value="1"/>
</dbReference>
<evidence type="ECO:0000259" key="9">
    <source>
        <dbReference type="Pfam" id="PF24436"/>
    </source>
</evidence>
<keyword evidence="5" id="KW-0963">Cytoplasm</keyword>
<evidence type="ECO:0000259" key="10">
    <source>
        <dbReference type="Pfam" id="PF24437"/>
    </source>
</evidence>
<evidence type="ECO:0000259" key="8">
    <source>
        <dbReference type="Pfam" id="PF22965"/>
    </source>
</evidence>
<evidence type="ECO:0000256" key="6">
    <source>
        <dbReference type="ARBA" id="ARBA00023242"/>
    </source>
</evidence>
<evidence type="ECO:0000256" key="7">
    <source>
        <dbReference type="SAM" id="MobiDB-lite"/>
    </source>
</evidence>
<dbReference type="InterPro" id="IPR054519">
    <property type="entry name" value="INTS7_C"/>
</dbReference>
<name>A0ABQ8T4T0_PERAM</name>
<evidence type="ECO:0000256" key="5">
    <source>
        <dbReference type="ARBA" id="ARBA00022490"/>
    </source>
</evidence>
<evidence type="ECO:0000256" key="4">
    <source>
        <dbReference type="ARBA" id="ARBA00015336"/>
    </source>
</evidence>
<feature type="region of interest" description="Disordered" evidence="7">
    <location>
        <begin position="952"/>
        <end position="971"/>
    </location>
</feature>
<evidence type="ECO:0000313" key="12">
    <source>
        <dbReference type="Proteomes" id="UP001148838"/>
    </source>
</evidence>
<dbReference type="EMBL" id="JAJSOF020000015">
    <property type="protein sequence ID" value="KAJ4441504.1"/>
    <property type="molecule type" value="Genomic_DNA"/>
</dbReference>
<comment type="caution">
    <text evidence="11">The sequence shown here is derived from an EMBL/GenBank/DDBJ whole genome shotgun (WGS) entry which is preliminary data.</text>
</comment>
<feature type="domain" description="Integrator complex subunit 7 N-terminal" evidence="9">
    <location>
        <begin position="25"/>
        <end position="531"/>
    </location>
</feature>
<evidence type="ECO:0000256" key="2">
    <source>
        <dbReference type="ARBA" id="ARBA00004496"/>
    </source>
</evidence>
<proteinExistence type="inferred from homology"/>
<dbReference type="InterPro" id="IPR056516">
    <property type="entry name" value="INTS7_N"/>
</dbReference>
<keyword evidence="12" id="KW-1185">Reference proteome</keyword>
<dbReference type="SUPFAM" id="SSF48371">
    <property type="entry name" value="ARM repeat"/>
    <property type="match status" value="1"/>
</dbReference>
<keyword evidence="6" id="KW-0539">Nucleus</keyword>
<reference evidence="11 12" key="1">
    <citation type="journal article" date="2022" name="Allergy">
        <title>Genome assembly and annotation of Periplaneta americana reveal a comprehensive cockroach allergen profile.</title>
        <authorList>
            <person name="Wang L."/>
            <person name="Xiong Q."/>
            <person name="Saelim N."/>
            <person name="Wang L."/>
            <person name="Nong W."/>
            <person name="Wan A.T."/>
            <person name="Shi M."/>
            <person name="Liu X."/>
            <person name="Cao Q."/>
            <person name="Hui J.H.L."/>
            <person name="Sookrung N."/>
            <person name="Leung T.F."/>
            <person name="Tungtrongchitr A."/>
            <person name="Tsui S.K.W."/>
        </authorList>
    </citation>
    <scope>NUCLEOTIDE SEQUENCE [LARGE SCALE GENOMIC DNA]</scope>
    <source>
        <strain evidence="11">PWHHKU_190912</strain>
    </source>
</reference>
<dbReference type="Pfam" id="PF24436">
    <property type="entry name" value="INTS7_N"/>
    <property type="match status" value="1"/>
</dbReference>
<sequence>MLGVRVNAFNENGLGEPEQDANSALTELDKGLRSGRVGEQCEAIVRFPRLFEKYPFPILINSSLLKLADVFRVGNNFLRVWVLRVCQQSEKHLDKILNVDEFVRRIFSVIHSNDPVARALTLRTLGSVAGIIPERQQVHHSIRRSLDSHDTVEVEAAIYAAMQFAAQSKLFAVSMCNKISDMIQGLATPAHMKLQLIPILQHMHHDTSTAAMVRQLCTDLLPSYPAQEFVLVTLNSLTQLASATLVDIPNQVSLLLHYLRTDPRWAVKAQVLQGLHLLAGQGAHLWPPGAVEAIVDVALNTPYQKVLSWSLDVLQVLAKSTATCHSQLHPDSPLMELCSRSCYSSNPVIAAKAVQVMTRIVCYCYKEEMPVNGVSETVDTVESLFLLVTCDSGQEHNYELKVCLRCAVSLCHVHRDLCPRFVDLIGTRLMGTSGSCSVQLCEALGAIGGLQAGALLNLLPDILEKLRELKEVEKLTPEQVHTKVMLCTLVFQTMAGYEWSIEARRTVEAAIEKTNLWSNYRIARSAARYGHHSVSAGILAQLREQVSSEHFHFWLVSLEELSRGEAELSDCSKQPSLVQRLSQAVAHYSKAVAALKAASTPLQSLQFQSEYTRLRAEFLQCLAQLVHTCHSLCTAPPPAVASAIAETTRDNLQRYGHITNQLRKCVKEFRSCGELYWKLYQSAFDADPASLANIQIILYLVLSLILGSLQQMCVLMAHSVERIAQANYQDETSLEFSYQQSNLETQHLIRCCQEASAVAQQLARNEDLKTITHQHIDCLLRQVEILAESSLCLPRYFFQVLQSTSVKLAISPQPRVLGESISVQSGSQLAVKVEGVIQHGKRPGLFRRVSGVVVTVSSQLQARSAHNNHDNKIGGDGGSVLTQTVAPHRDFFTAQFLLAFPTGGQYLLIVEASVIDEKSNVWRTGPRTSLTVKSHEEAGKVAATAAVQGGVAGSSASTSGRGNFPNTSARF</sequence>